<dbReference type="AlphaFoldDB" id="A0A544VSX2"/>
<organism evidence="2 3">
    <name type="scientific">Mycolicibacterium hodleri</name>
    <dbReference type="NCBI Taxonomy" id="49897"/>
    <lineage>
        <taxon>Bacteria</taxon>
        <taxon>Bacillati</taxon>
        <taxon>Actinomycetota</taxon>
        <taxon>Actinomycetes</taxon>
        <taxon>Mycobacteriales</taxon>
        <taxon>Mycobacteriaceae</taxon>
        <taxon>Mycolicibacterium</taxon>
    </lineage>
</organism>
<dbReference type="GO" id="GO:0008168">
    <property type="term" value="F:methyltransferase activity"/>
    <property type="evidence" value="ECO:0007669"/>
    <property type="project" value="UniProtKB-KW"/>
</dbReference>
<dbReference type="SUPFAM" id="SSF53335">
    <property type="entry name" value="S-adenosyl-L-methionine-dependent methyltransferases"/>
    <property type="match status" value="1"/>
</dbReference>
<feature type="domain" description="Methyltransferase type 12" evidence="1">
    <location>
        <begin position="154"/>
        <end position="253"/>
    </location>
</feature>
<accession>A0A544VSX2</accession>
<evidence type="ECO:0000259" key="1">
    <source>
        <dbReference type="Pfam" id="PF08242"/>
    </source>
</evidence>
<comment type="caution">
    <text evidence="2">The sequence shown here is derived from an EMBL/GenBank/DDBJ whole genome shotgun (WGS) entry which is preliminary data.</text>
</comment>
<dbReference type="Proteomes" id="UP000315759">
    <property type="component" value="Unassembled WGS sequence"/>
</dbReference>
<dbReference type="InterPro" id="IPR029063">
    <property type="entry name" value="SAM-dependent_MTases_sf"/>
</dbReference>
<dbReference type="Pfam" id="PF08242">
    <property type="entry name" value="Methyltransf_12"/>
    <property type="match status" value="1"/>
</dbReference>
<evidence type="ECO:0000313" key="3">
    <source>
        <dbReference type="Proteomes" id="UP000315759"/>
    </source>
</evidence>
<keyword evidence="2" id="KW-0808">Transferase</keyword>
<dbReference type="InterPro" id="IPR013217">
    <property type="entry name" value="Methyltransf_12"/>
</dbReference>
<dbReference type="GO" id="GO:0032259">
    <property type="term" value="P:methylation"/>
    <property type="evidence" value="ECO:0007669"/>
    <property type="project" value="UniProtKB-KW"/>
</dbReference>
<gene>
    <name evidence="2" type="ORF">D8S82_28930</name>
</gene>
<sequence>MRREVGVPVASAGKLPVILRGEGVERLHFRPSGLTPMVEAALGGVGSGHRPSQPRISTTDSYATVSSATIVPFERFLLGHWQQMTLIGLPVPLVGLRESILEQPALPALTNERYAQTHAAYEAASDQRPGLQKWLATELPPLLADRDPVRVVGVGVGDGSVDAPLAAALAAGGRRVRYTGVEPHAPSAAGFAERLNSLGLQSLVPTVVIGDFADHDVGHPADLVHFVHSLYYVEKLSAALDHAFSLLRSGGLLVAAVAPLEPLCVLTELLCPWSGRTPWFAEDVHAEFDRRGVSVRTETIVGRLDVRDALVDPLGRGEAVLDFLIGARSRALEPVAHDRLLGYLRDISLPGHPGVLPHPVDVIIARKP</sequence>
<keyword evidence="3" id="KW-1185">Reference proteome</keyword>
<proteinExistence type="predicted"/>
<name>A0A544VSX2_9MYCO</name>
<protein>
    <submittedName>
        <fullName evidence="2">Class I SAM-dependent methyltransferase</fullName>
    </submittedName>
</protein>
<evidence type="ECO:0000313" key="2">
    <source>
        <dbReference type="EMBL" id="TQR83079.1"/>
    </source>
</evidence>
<keyword evidence="2" id="KW-0489">Methyltransferase</keyword>
<dbReference type="EMBL" id="VIFX01000052">
    <property type="protein sequence ID" value="TQR83079.1"/>
    <property type="molecule type" value="Genomic_DNA"/>
</dbReference>
<dbReference type="Gene3D" id="3.40.50.150">
    <property type="entry name" value="Vaccinia Virus protein VP39"/>
    <property type="match status" value="1"/>
</dbReference>
<reference evidence="2 3" key="1">
    <citation type="submission" date="2018-10" db="EMBL/GenBank/DDBJ databases">
        <title>Draft genome of Mycobacterium hodleri strain B.</title>
        <authorList>
            <person name="Amande T.J."/>
            <person name="Mcgenity T.J."/>
        </authorList>
    </citation>
    <scope>NUCLEOTIDE SEQUENCE [LARGE SCALE GENOMIC DNA]</scope>
    <source>
        <strain evidence="2 3">B</strain>
    </source>
</reference>